<evidence type="ECO:0000313" key="4">
    <source>
        <dbReference type="Proteomes" id="UP000593892"/>
    </source>
</evidence>
<dbReference type="PROSITE" id="PS50883">
    <property type="entry name" value="EAL"/>
    <property type="match status" value="1"/>
</dbReference>
<dbReference type="AlphaFoldDB" id="A0A7S7NV05"/>
<dbReference type="InterPro" id="IPR013976">
    <property type="entry name" value="HDOD"/>
</dbReference>
<evidence type="ECO:0000313" key="3">
    <source>
        <dbReference type="EMBL" id="QOY90238.1"/>
    </source>
</evidence>
<accession>A0A7S7NV05</accession>
<dbReference type="Gene3D" id="1.10.3210.10">
    <property type="entry name" value="Hypothetical protein af1432"/>
    <property type="match status" value="1"/>
</dbReference>
<dbReference type="PANTHER" id="PTHR33525">
    <property type="match status" value="1"/>
</dbReference>
<dbReference type="PANTHER" id="PTHR33525:SF4">
    <property type="entry name" value="CYCLIC DI-GMP PHOSPHODIESTERASE CDGJ"/>
    <property type="match status" value="1"/>
</dbReference>
<dbReference type="PIRSF" id="PIRSF003180">
    <property type="entry name" value="DiGMPpdiest_YuxH"/>
    <property type="match status" value="1"/>
</dbReference>
<evidence type="ECO:0000259" key="2">
    <source>
        <dbReference type="PROSITE" id="PS51833"/>
    </source>
</evidence>
<dbReference type="InterPro" id="IPR035919">
    <property type="entry name" value="EAL_sf"/>
</dbReference>
<reference evidence="3 4" key="1">
    <citation type="submission" date="2020-10" db="EMBL/GenBank/DDBJ databases">
        <title>Complete genome sequence of Paludibaculum fermentans P105T, a facultatively anaerobic acidobacterium capable of dissimilatory Fe(III) reduction.</title>
        <authorList>
            <person name="Dedysh S.N."/>
            <person name="Beletsky A.V."/>
            <person name="Kulichevskaya I.S."/>
            <person name="Mardanov A.V."/>
            <person name="Ravin N.V."/>
        </authorList>
    </citation>
    <scope>NUCLEOTIDE SEQUENCE [LARGE SCALE GENOMIC DNA]</scope>
    <source>
        <strain evidence="3 4">P105</strain>
    </source>
</reference>
<dbReference type="Pfam" id="PF08668">
    <property type="entry name" value="HDOD"/>
    <property type="match status" value="1"/>
</dbReference>
<dbReference type="RefSeq" id="WP_194451903.1">
    <property type="nucleotide sequence ID" value="NZ_CP063849.1"/>
</dbReference>
<gene>
    <name evidence="3" type="ORF">IRI77_09870</name>
</gene>
<dbReference type="PROSITE" id="PS51833">
    <property type="entry name" value="HDOD"/>
    <property type="match status" value="1"/>
</dbReference>
<organism evidence="3 4">
    <name type="scientific">Paludibaculum fermentans</name>
    <dbReference type="NCBI Taxonomy" id="1473598"/>
    <lineage>
        <taxon>Bacteria</taxon>
        <taxon>Pseudomonadati</taxon>
        <taxon>Acidobacteriota</taxon>
        <taxon>Terriglobia</taxon>
        <taxon>Bryobacterales</taxon>
        <taxon>Bryobacteraceae</taxon>
        <taxon>Paludibaculum</taxon>
    </lineage>
</organism>
<protein>
    <submittedName>
        <fullName evidence="3">HDOD domain-containing protein</fullName>
    </submittedName>
</protein>
<dbReference type="InterPro" id="IPR014408">
    <property type="entry name" value="dGMP_Pdiesterase_EAL/HD-GYP"/>
</dbReference>
<dbReference type="InterPro" id="IPR052340">
    <property type="entry name" value="RNase_Y/CdgJ"/>
</dbReference>
<dbReference type="Gene3D" id="3.20.20.450">
    <property type="entry name" value="EAL domain"/>
    <property type="match status" value="1"/>
</dbReference>
<dbReference type="Pfam" id="PF00563">
    <property type="entry name" value="EAL"/>
    <property type="match status" value="1"/>
</dbReference>
<dbReference type="EMBL" id="CP063849">
    <property type="protein sequence ID" value="QOY90238.1"/>
    <property type="molecule type" value="Genomic_DNA"/>
</dbReference>
<dbReference type="Proteomes" id="UP000593892">
    <property type="component" value="Chromosome"/>
</dbReference>
<feature type="domain" description="HDOD" evidence="2">
    <location>
        <begin position="200"/>
        <end position="388"/>
    </location>
</feature>
<dbReference type="SUPFAM" id="SSF141868">
    <property type="entry name" value="EAL domain-like"/>
    <property type="match status" value="1"/>
</dbReference>
<proteinExistence type="predicted"/>
<sequence length="413" mass="45976">MFQEVHVARQAIYDRDNRPVAYELLFRALPDATCSLRNDELASWQVLSAGFLDIGLDSLLNGRRALVNVPRNMLLDERIYSLPADVIGLEILEDVVPDGEVLDMCRALRARGYLLVLDDYIGQAFSEPLLDVIDWVKVDLRALENGDSAKLARALKRRNLRLLAEKVETEEERDMALAAGYDYFQGYFLHRPKVVGGRSLTSNLQAKLKLLQLLGSSDFSLNKVRAIIESDVGLCYRLIQYSNSVRFGARHAITGLRQCLMRLGEDETRRWITIALLPTLAPGGSSEVTESALTRARMCELLTKDAGPLIFPAQAFMAGMFTLMDAVLRLPKPEVVEQLGLSKELSDALLHRGESALGTLLQLVEAYESCLPEELQPLCEQLGVTLEAASDAYIQALQWTAEVTGVQEPALQR</sequence>
<name>A0A7S7NV05_PALFE</name>
<dbReference type="SMART" id="SM00052">
    <property type="entry name" value="EAL"/>
    <property type="match status" value="1"/>
</dbReference>
<dbReference type="InterPro" id="IPR001633">
    <property type="entry name" value="EAL_dom"/>
</dbReference>
<dbReference type="KEGG" id="pfer:IRI77_09870"/>
<evidence type="ECO:0000259" key="1">
    <source>
        <dbReference type="PROSITE" id="PS50883"/>
    </source>
</evidence>
<keyword evidence="4" id="KW-1185">Reference proteome</keyword>
<feature type="domain" description="EAL" evidence="1">
    <location>
        <begin position="1"/>
        <end position="206"/>
    </location>
</feature>
<dbReference type="SUPFAM" id="SSF109604">
    <property type="entry name" value="HD-domain/PDEase-like"/>
    <property type="match status" value="1"/>
</dbReference>